<keyword evidence="10" id="KW-1185">Reference proteome</keyword>
<evidence type="ECO:0000256" key="4">
    <source>
        <dbReference type="ARBA" id="ARBA00023004"/>
    </source>
</evidence>
<gene>
    <name evidence="9" type="ORF">DNU06_04110</name>
</gene>
<dbReference type="Pfam" id="PF13860">
    <property type="entry name" value="FlgD_ig"/>
    <property type="match status" value="1"/>
</dbReference>
<protein>
    <recommendedName>
        <fullName evidence="8">Cytochrome c domain-containing protein</fullName>
    </recommendedName>
</protein>
<dbReference type="InterPro" id="IPR024548">
    <property type="entry name" value="Cu2_monoox_C"/>
</dbReference>
<evidence type="ECO:0000256" key="1">
    <source>
        <dbReference type="ARBA" id="ARBA00022617"/>
    </source>
</evidence>
<evidence type="ECO:0000256" key="6">
    <source>
        <dbReference type="PROSITE-ProRule" id="PRU00433"/>
    </source>
</evidence>
<evidence type="ECO:0000256" key="3">
    <source>
        <dbReference type="ARBA" id="ARBA00022729"/>
    </source>
</evidence>
<dbReference type="InterPro" id="IPR009056">
    <property type="entry name" value="Cyt_c-like_dom"/>
</dbReference>
<comment type="caution">
    <text evidence="9">The sequence shown here is derived from an EMBL/GenBank/DDBJ whole genome shotgun (WGS) entry which is preliminary data.</text>
</comment>
<name>A0A2W1N427_9FLAO</name>
<dbReference type="GO" id="GO:0005507">
    <property type="term" value="F:copper ion binding"/>
    <property type="evidence" value="ECO:0007669"/>
    <property type="project" value="InterPro"/>
</dbReference>
<dbReference type="Gene3D" id="2.60.120.310">
    <property type="entry name" value="Copper type II, ascorbate-dependent monooxygenase, N-terminal domain"/>
    <property type="match status" value="1"/>
</dbReference>
<dbReference type="SUPFAM" id="SSF46626">
    <property type="entry name" value="Cytochrome c"/>
    <property type="match status" value="1"/>
</dbReference>
<dbReference type="GO" id="GO:0020037">
    <property type="term" value="F:heme binding"/>
    <property type="evidence" value="ECO:0007669"/>
    <property type="project" value="InterPro"/>
</dbReference>
<dbReference type="GO" id="GO:0016715">
    <property type="term" value="F:oxidoreductase activity, acting on paired donors, with incorporation or reduction of molecular oxygen, reduced ascorbate as one donor, and incorporation of one atom of oxygen"/>
    <property type="evidence" value="ECO:0007669"/>
    <property type="project" value="InterPro"/>
</dbReference>
<reference evidence="9 10" key="1">
    <citation type="submission" date="2018-06" db="EMBL/GenBank/DDBJ databases">
        <title>The draft genome sequence of Crocinitomix sp. SM1701.</title>
        <authorList>
            <person name="Zhang X."/>
        </authorList>
    </citation>
    <scope>NUCLEOTIDE SEQUENCE [LARGE SCALE GENOMIC DNA]</scope>
    <source>
        <strain evidence="9 10">SM1701</strain>
    </source>
</reference>
<dbReference type="SUPFAM" id="SSF49742">
    <property type="entry name" value="PHM/PNGase F"/>
    <property type="match status" value="2"/>
</dbReference>
<evidence type="ECO:0000313" key="9">
    <source>
        <dbReference type="EMBL" id="PZE17811.1"/>
    </source>
</evidence>
<dbReference type="EMBL" id="QKSB01000002">
    <property type="protein sequence ID" value="PZE17811.1"/>
    <property type="molecule type" value="Genomic_DNA"/>
</dbReference>
<dbReference type="InterPro" id="IPR026444">
    <property type="entry name" value="Secre_tail"/>
</dbReference>
<keyword evidence="5" id="KW-1015">Disulfide bond</keyword>
<proteinExistence type="predicted"/>
<dbReference type="Proteomes" id="UP000249248">
    <property type="component" value="Unassembled WGS sequence"/>
</dbReference>
<keyword evidence="1 6" id="KW-0349">Heme</keyword>
<feature type="domain" description="Cytochrome c" evidence="8">
    <location>
        <begin position="22"/>
        <end position="105"/>
    </location>
</feature>
<evidence type="ECO:0000256" key="2">
    <source>
        <dbReference type="ARBA" id="ARBA00022723"/>
    </source>
</evidence>
<dbReference type="Gene3D" id="2.60.40.4070">
    <property type="match status" value="1"/>
</dbReference>
<dbReference type="InterPro" id="IPR036939">
    <property type="entry name" value="Cu2_ascorb_mOase_N_sf"/>
</dbReference>
<dbReference type="RefSeq" id="WP_111061962.1">
    <property type="nucleotide sequence ID" value="NZ_JBHUCU010000002.1"/>
</dbReference>
<dbReference type="Gene3D" id="2.60.120.230">
    <property type="match status" value="1"/>
</dbReference>
<dbReference type="InterPro" id="IPR008977">
    <property type="entry name" value="PHM/PNGase_F_dom_sf"/>
</dbReference>
<feature type="chain" id="PRO_5015866640" description="Cytochrome c domain-containing protein" evidence="7">
    <location>
        <begin position="20"/>
        <end position="522"/>
    </location>
</feature>
<organism evidence="9 10">
    <name type="scientific">Putridiphycobacter roseus</name>
    <dbReference type="NCBI Taxonomy" id="2219161"/>
    <lineage>
        <taxon>Bacteria</taxon>
        <taxon>Pseudomonadati</taxon>
        <taxon>Bacteroidota</taxon>
        <taxon>Flavobacteriia</taxon>
        <taxon>Flavobacteriales</taxon>
        <taxon>Crocinitomicaceae</taxon>
        <taxon>Putridiphycobacter</taxon>
    </lineage>
</organism>
<accession>A0A2W1N427</accession>
<keyword evidence="2 6" id="KW-0479">Metal-binding</keyword>
<dbReference type="InterPro" id="IPR014784">
    <property type="entry name" value="Cu2_ascorb_mOase-like_C"/>
</dbReference>
<keyword evidence="4 6" id="KW-0408">Iron</keyword>
<dbReference type="PROSITE" id="PS51007">
    <property type="entry name" value="CYTC"/>
    <property type="match status" value="1"/>
</dbReference>
<dbReference type="OrthoDB" id="9786191at2"/>
<evidence type="ECO:0000256" key="5">
    <source>
        <dbReference type="ARBA" id="ARBA00023157"/>
    </source>
</evidence>
<evidence type="ECO:0000259" key="8">
    <source>
        <dbReference type="PROSITE" id="PS51007"/>
    </source>
</evidence>
<dbReference type="InterPro" id="IPR025965">
    <property type="entry name" value="FlgD/Vpr_Ig-like"/>
</dbReference>
<dbReference type="InterPro" id="IPR036909">
    <property type="entry name" value="Cyt_c-like_dom_sf"/>
</dbReference>
<keyword evidence="3 7" id="KW-0732">Signal</keyword>
<dbReference type="GO" id="GO:0009055">
    <property type="term" value="F:electron transfer activity"/>
    <property type="evidence" value="ECO:0007669"/>
    <property type="project" value="InterPro"/>
</dbReference>
<dbReference type="NCBIfam" id="TIGR04183">
    <property type="entry name" value="Por_Secre_tail"/>
    <property type="match status" value="1"/>
</dbReference>
<dbReference type="Pfam" id="PF03712">
    <property type="entry name" value="Cu2_monoox_C"/>
    <property type="match status" value="1"/>
</dbReference>
<evidence type="ECO:0000313" key="10">
    <source>
        <dbReference type="Proteomes" id="UP000249248"/>
    </source>
</evidence>
<feature type="signal peptide" evidence="7">
    <location>
        <begin position="1"/>
        <end position="19"/>
    </location>
</feature>
<dbReference type="AlphaFoldDB" id="A0A2W1N427"/>
<evidence type="ECO:0000256" key="7">
    <source>
        <dbReference type="SAM" id="SignalP"/>
    </source>
</evidence>
<sequence length="522" mass="58454">MKRVILLSFLWLLLHNSHAQVTWADQAAAVFYANCTQCHNPNGVAPNSFLTYATTANYAPLIQAYVSNNMMPPWSADTSFQHYSQERVLTQTDRDIILDWVMDGSLSGDLNQAPPPPVYNNNQQLPGAPDLVINAPTYMSKATNLSDDYVCFVIPSGLLQDKKIKAFEIIPGNLETVHHCLVYKDSSNSATTDSVGGNCGGPSAGELMGAYTPGSTPIIFPATNNFASGMILEAGADIILAMHYPEGSYGTYDQTKVHFYFYDEPTPNFRKIFASPILQNWSFNIAANSIDTVEATFNGVVSNFTLLSVFPHMHLVGKQIESYAIAPNNDTIPFIRIPHWDFEWQDFYWFEYMKKIPFGAQLYARGIYDNTVNNEHNPNSPPQNINPGLNTSDEMFLVYFHFMVYAPGDEYINVDSLTNQFLSKSVVLESKSSNITAFPNPFHDFTQIAFTLNEPKYVSLYIYDLQGKLVKNLFEGNKLSGSHQIAWHGKNEMGTAVSSGIYFYSIRIDGQLFNGKLIYQNN</sequence>